<feature type="compositionally biased region" description="Low complexity" evidence="1">
    <location>
        <begin position="60"/>
        <end position="77"/>
    </location>
</feature>
<organism evidence="2 3">
    <name type="scientific">Aurantimonas manganoxydans (strain ATCC BAA-1229 / DSM 21871 / SI85-9A1)</name>
    <dbReference type="NCBI Taxonomy" id="287752"/>
    <lineage>
        <taxon>Bacteria</taxon>
        <taxon>Pseudomonadati</taxon>
        <taxon>Pseudomonadota</taxon>
        <taxon>Alphaproteobacteria</taxon>
        <taxon>Hyphomicrobiales</taxon>
        <taxon>Aurantimonadaceae</taxon>
        <taxon>Aurantimonas</taxon>
    </lineage>
</organism>
<proteinExistence type="predicted"/>
<keyword evidence="3" id="KW-1185">Reference proteome</keyword>
<protein>
    <submittedName>
        <fullName evidence="2">Uncharacterized protein</fullName>
    </submittedName>
</protein>
<dbReference type="Proteomes" id="UP000000321">
    <property type="component" value="Unassembled WGS sequence"/>
</dbReference>
<accession>Q1YDJ6</accession>
<reference evidence="2 3" key="1">
    <citation type="journal article" date="2008" name="Appl. Environ. Microbiol.">
        <title>Genomic insights into Mn(II) oxidation by the marine alphaproteobacterium Aurantimonas sp. strain SI85-9A1.</title>
        <authorList>
            <person name="Dick G.J."/>
            <person name="Podell S."/>
            <person name="Johnson H.A."/>
            <person name="Rivera-Espinoza Y."/>
            <person name="Bernier-Latmani R."/>
            <person name="McCarthy J.K."/>
            <person name="Torpey J.W."/>
            <person name="Clement B.G."/>
            <person name="Gaasterland T."/>
            <person name="Tebo B.M."/>
        </authorList>
    </citation>
    <scope>NUCLEOTIDE SEQUENCE [LARGE SCALE GENOMIC DNA]</scope>
    <source>
        <strain evidence="2 3">SI85-9A1</strain>
    </source>
</reference>
<dbReference type="BioCyc" id="AURANTIMONAS:SI859A1_00133-MONOMER"/>
<evidence type="ECO:0000256" key="1">
    <source>
        <dbReference type="SAM" id="MobiDB-lite"/>
    </source>
</evidence>
<dbReference type="AlphaFoldDB" id="Q1YDJ6"/>
<name>Q1YDJ6_AURMS</name>
<dbReference type="HOGENOM" id="CLU_1667396_0_0_5"/>
<evidence type="ECO:0000313" key="2">
    <source>
        <dbReference type="EMBL" id="EAS48363.1"/>
    </source>
</evidence>
<gene>
    <name evidence="2" type="ORF">SI859A1_00133</name>
</gene>
<dbReference type="AntiFam" id="ANF00062">
    <property type="entry name" value="Shadow ORF (opposite ABC transporter protein)"/>
</dbReference>
<dbReference type="EMBL" id="AAPJ01000012">
    <property type="protein sequence ID" value="EAS48363.1"/>
    <property type="molecule type" value="Genomic_DNA"/>
</dbReference>
<feature type="region of interest" description="Disordered" evidence="1">
    <location>
        <begin position="55"/>
        <end position="87"/>
    </location>
</feature>
<sequence length="158" mass="17496">MSGCQRLWTISLSCGDWVKSTLIRVSVMPLRSFVSASGMVAGQTDRYLAIRASSAPSTGSSWTRSPFSRTSTRSAMSRAKDRTCSETTMDRPFSSRMRFRVRPISRMIEGWMPSVGSSRSRTLGREASARAIASCCCWPPDRLPPRRPFISRSTGNSS</sequence>
<comment type="caution">
    <text evidence="2">The sequence shown here is derived from an EMBL/GenBank/DDBJ whole genome shotgun (WGS) entry which is preliminary data.</text>
</comment>
<evidence type="ECO:0000313" key="3">
    <source>
        <dbReference type="Proteomes" id="UP000000321"/>
    </source>
</evidence>